<dbReference type="Proteomes" id="UP000476338">
    <property type="component" value="Unassembled WGS sequence"/>
</dbReference>
<evidence type="ECO:0000313" key="3">
    <source>
        <dbReference type="Proteomes" id="UP000476338"/>
    </source>
</evidence>
<evidence type="ECO:0000259" key="1">
    <source>
        <dbReference type="Pfam" id="PF03625"/>
    </source>
</evidence>
<dbReference type="InterPro" id="IPR035923">
    <property type="entry name" value="TT1751-like_sf"/>
</dbReference>
<dbReference type="PANTHER" id="PTHR38342:SF2">
    <property type="entry name" value="INNER MEMBRANE OR EXPORTED"/>
    <property type="match status" value="1"/>
</dbReference>
<accession>A0A6L5WJ30</accession>
<keyword evidence="3" id="KW-1185">Reference proteome</keyword>
<proteinExistence type="predicted"/>
<reference evidence="2 3" key="2">
    <citation type="submission" date="2020-03" db="EMBL/GenBank/DDBJ databases">
        <title>Campylobacter portucalensis sp. nov., a new species of Campylobacter isolated from the reproductive tract of bulls.</title>
        <authorList>
            <person name="Silva M.F."/>
            <person name="Pereira G."/>
            <person name="Carneiro C."/>
            <person name="Hemphill A."/>
            <person name="Mateus L."/>
            <person name="Lopes-Da-Costa L."/>
            <person name="Silva E."/>
        </authorList>
    </citation>
    <scope>NUCLEOTIDE SEQUENCE [LARGE SCALE GENOMIC DNA]</scope>
    <source>
        <strain evidence="2 3">FMV-PI01</strain>
    </source>
</reference>
<dbReference type="EMBL" id="VWSJ01000034">
    <property type="protein sequence ID" value="MSN97034.1"/>
    <property type="molecule type" value="Genomic_DNA"/>
</dbReference>
<dbReference type="RefSeq" id="WP_154571283.1">
    <property type="nucleotide sequence ID" value="NZ_VWSJ01000034.1"/>
</dbReference>
<organism evidence="2 3">
    <name type="scientific">Campylobacter portucalensis</name>
    <dbReference type="NCBI Taxonomy" id="2608384"/>
    <lineage>
        <taxon>Bacteria</taxon>
        <taxon>Pseudomonadati</taxon>
        <taxon>Campylobacterota</taxon>
        <taxon>Epsilonproteobacteria</taxon>
        <taxon>Campylobacterales</taxon>
        <taxon>Campylobacteraceae</taxon>
        <taxon>Campylobacter</taxon>
    </lineage>
</organism>
<evidence type="ECO:0000313" key="2">
    <source>
        <dbReference type="EMBL" id="MSN97034.1"/>
    </source>
</evidence>
<sequence length="145" mass="16436">MKKVIFTFLFSAISVFGAENILKEKKVNFSLDEATLKLENILKENNLTVFNVIKHSKLAKDVGLKMDGATVVIFGNPKAGTLLMQCDTRISLELPLKFLIYNKNNETFIAYEDIKNISKRYDLNNCDAVEKLSKAQDKIFNAIIK</sequence>
<dbReference type="Gene3D" id="3.30.310.70">
    <property type="entry name" value="TT1751-like domain"/>
    <property type="match status" value="1"/>
</dbReference>
<feature type="domain" description="DUF302" evidence="1">
    <location>
        <begin position="53"/>
        <end position="113"/>
    </location>
</feature>
<protein>
    <submittedName>
        <fullName evidence="2">DUF302 domain-containing protein</fullName>
    </submittedName>
</protein>
<reference evidence="2 3" key="1">
    <citation type="submission" date="2019-09" db="EMBL/GenBank/DDBJ databases">
        <authorList>
            <person name="Silva M."/>
            <person name="Pereira G."/>
            <person name="Lopes-Da-Costa L."/>
            <person name="Silva E."/>
        </authorList>
    </citation>
    <scope>NUCLEOTIDE SEQUENCE [LARGE SCALE GENOMIC DNA]</scope>
    <source>
        <strain evidence="2 3">FMV-PI01</strain>
    </source>
</reference>
<dbReference type="PANTHER" id="PTHR38342">
    <property type="entry name" value="SLR5037 PROTEIN"/>
    <property type="match status" value="1"/>
</dbReference>
<name>A0A6L5WJ30_9BACT</name>
<dbReference type="Pfam" id="PF03625">
    <property type="entry name" value="DUF302"/>
    <property type="match status" value="1"/>
</dbReference>
<gene>
    <name evidence="2" type="ORF">F1B92_07660</name>
</gene>
<comment type="caution">
    <text evidence="2">The sequence shown here is derived from an EMBL/GenBank/DDBJ whole genome shotgun (WGS) entry which is preliminary data.</text>
</comment>
<dbReference type="CDD" id="cd14797">
    <property type="entry name" value="DUF302"/>
    <property type="match status" value="1"/>
</dbReference>
<dbReference type="InterPro" id="IPR005180">
    <property type="entry name" value="DUF302"/>
</dbReference>
<dbReference type="AlphaFoldDB" id="A0A6L5WJ30"/>
<dbReference type="SUPFAM" id="SSF103247">
    <property type="entry name" value="TT1751-like"/>
    <property type="match status" value="1"/>
</dbReference>